<proteinExistence type="predicted"/>
<accession>A0A6A3N8U0</accession>
<dbReference type="Proteomes" id="UP000435112">
    <property type="component" value="Unassembled WGS sequence"/>
</dbReference>
<dbReference type="AlphaFoldDB" id="A0A6A3N8U0"/>
<dbReference type="EMBL" id="QXFU01000767">
    <property type="protein sequence ID" value="KAE9021321.1"/>
    <property type="molecule type" value="Genomic_DNA"/>
</dbReference>
<dbReference type="EMBL" id="QXFV01000464">
    <property type="protein sequence ID" value="KAE9036781.1"/>
    <property type="molecule type" value="Genomic_DNA"/>
</dbReference>
<name>A0A6A3N8U0_9STRA</name>
<evidence type="ECO:0000313" key="1">
    <source>
        <dbReference type="EMBL" id="KAE9021321.1"/>
    </source>
</evidence>
<comment type="caution">
    <text evidence="2">The sequence shown here is derived from an EMBL/GenBank/DDBJ whole genome shotgun (WGS) entry which is preliminary data.</text>
</comment>
<reference evidence="3 4" key="1">
    <citation type="submission" date="2018-09" db="EMBL/GenBank/DDBJ databases">
        <title>Genomic investigation of the strawberry pathogen Phytophthora fragariae indicates pathogenicity is determined by transcriptional variation in three key races.</title>
        <authorList>
            <person name="Adams T.M."/>
            <person name="Armitage A.D."/>
            <person name="Sobczyk M.K."/>
            <person name="Bates H.J."/>
            <person name="Dunwell J.M."/>
            <person name="Nellist C.F."/>
            <person name="Harrison R.J."/>
        </authorList>
    </citation>
    <scope>NUCLEOTIDE SEQUENCE [LARGE SCALE GENOMIC DNA]</scope>
    <source>
        <strain evidence="2 3">SCRP249</strain>
        <strain evidence="1 4">SCRP324</strain>
    </source>
</reference>
<gene>
    <name evidence="2" type="ORF">PR001_g8669</name>
    <name evidence="1" type="ORF">PR002_g12288</name>
</gene>
<evidence type="ECO:0000313" key="4">
    <source>
        <dbReference type="Proteomes" id="UP000435112"/>
    </source>
</evidence>
<evidence type="ECO:0000313" key="3">
    <source>
        <dbReference type="Proteomes" id="UP000429607"/>
    </source>
</evidence>
<dbReference type="Proteomes" id="UP000429607">
    <property type="component" value="Unassembled WGS sequence"/>
</dbReference>
<sequence>MLVALAGDAAVCIVRLFFLLNVGSWLTAWSGVLLECTVCSGREGNGVTG</sequence>
<protein>
    <submittedName>
        <fullName evidence="2">Uncharacterized protein</fullName>
    </submittedName>
</protein>
<evidence type="ECO:0000313" key="2">
    <source>
        <dbReference type="EMBL" id="KAE9036781.1"/>
    </source>
</evidence>
<organism evidence="2 3">
    <name type="scientific">Phytophthora rubi</name>
    <dbReference type="NCBI Taxonomy" id="129364"/>
    <lineage>
        <taxon>Eukaryota</taxon>
        <taxon>Sar</taxon>
        <taxon>Stramenopiles</taxon>
        <taxon>Oomycota</taxon>
        <taxon>Peronosporomycetes</taxon>
        <taxon>Peronosporales</taxon>
        <taxon>Peronosporaceae</taxon>
        <taxon>Phytophthora</taxon>
    </lineage>
</organism>